<reference evidence="6 7" key="1">
    <citation type="submission" date="2019-04" db="EMBL/GenBank/DDBJ databases">
        <title>Taxonomy of novel Haliea sp. from mangrove soil of West Coast of India.</title>
        <authorList>
            <person name="Verma A."/>
            <person name="Kumar P."/>
            <person name="Krishnamurthi S."/>
        </authorList>
    </citation>
    <scope>NUCLEOTIDE SEQUENCE [LARGE SCALE GENOMIC DNA]</scope>
    <source>
        <strain evidence="6 7">SAOS-164</strain>
    </source>
</reference>
<name>A0A4Z0LUQ0_9GAMM</name>
<dbReference type="RefSeq" id="WP_135446436.1">
    <property type="nucleotide sequence ID" value="NZ_SRLE01000016.1"/>
</dbReference>
<dbReference type="OrthoDB" id="7575662at2"/>
<gene>
    <name evidence="6" type="ORF">E4634_19925</name>
</gene>
<dbReference type="PANTHER" id="PTHR30055">
    <property type="entry name" value="HTH-TYPE TRANSCRIPTIONAL REGULATOR RUTR"/>
    <property type="match status" value="1"/>
</dbReference>
<dbReference type="SUPFAM" id="SSF46689">
    <property type="entry name" value="Homeodomain-like"/>
    <property type="match status" value="1"/>
</dbReference>
<evidence type="ECO:0000313" key="6">
    <source>
        <dbReference type="EMBL" id="TGD71113.1"/>
    </source>
</evidence>
<keyword evidence="3" id="KW-0804">Transcription</keyword>
<evidence type="ECO:0000256" key="2">
    <source>
        <dbReference type="ARBA" id="ARBA00023125"/>
    </source>
</evidence>
<dbReference type="GO" id="GO:0000976">
    <property type="term" value="F:transcription cis-regulatory region binding"/>
    <property type="evidence" value="ECO:0007669"/>
    <property type="project" value="TreeGrafter"/>
</dbReference>
<proteinExistence type="predicted"/>
<keyword evidence="2 4" id="KW-0238">DNA-binding</keyword>
<evidence type="ECO:0000259" key="5">
    <source>
        <dbReference type="PROSITE" id="PS50977"/>
    </source>
</evidence>
<evidence type="ECO:0000256" key="1">
    <source>
        <dbReference type="ARBA" id="ARBA00023015"/>
    </source>
</evidence>
<keyword evidence="7" id="KW-1185">Reference proteome</keyword>
<evidence type="ECO:0000256" key="4">
    <source>
        <dbReference type="PROSITE-ProRule" id="PRU00335"/>
    </source>
</evidence>
<dbReference type="InterPro" id="IPR023772">
    <property type="entry name" value="DNA-bd_HTH_TetR-type_CS"/>
</dbReference>
<comment type="caution">
    <text evidence="6">The sequence shown here is derived from an EMBL/GenBank/DDBJ whole genome shotgun (WGS) entry which is preliminary data.</text>
</comment>
<dbReference type="InterPro" id="IPR001647">
    <property type="entry name" value="HTH_TetR"/>
</dbReference>
<dbReference type="Pfam" id="PF00440">
    <property type="entry name" value="TetR_N"/>
    <property type="match status" value="1"/>
</dbReference>
<feature type="domain" description="HTH tetR-type" evidence="5">
    <location>
        <begin position="1"/>
        <end position="58"/>
    </location>
</feature>
<dbReference type="PROSITE" id="PS01081">
    <property type="entry name" value="HTH_TETR_1"/>
    <property type="match status" value="1"/>
</dbReference>
<dbReference type="InterPro" id="IPR009057">
    <property type="entry name" value="Homeodomain-like_sf"/>
</dbReference>
<keyword evidence="1" id="KW-0805">Transcription regulation</keyword>
<evidence type="ECO:0000313" key="7">
    <source>
        <dbReference type="Proteomes" id="UP000298050"/>
    </source>
</evidence>
<feature type="DNA-binding region" description="H-T-H motif" evidence="4">
    <location>
        <begin position="21"/>
        <end position="40"/>
    </location>
</feature>
<dbReference type="Gene3D" id="1.10.10.60">
    <property type="entry name" value="Homeodomain-like"/>
    <property type="match status" value="1"/>
</dbReference>
<dbReference type="EMBL" id="SRLE01000016">
    <property type="protein sequence ID" value="TGD71113.1"/>
    <property type="molecule type" value="Genomic_DNA"/>
</dbReference>
<organism evidence="6 7">
    <name type="scientific">Mangrovimicrobium sediminis</name>
    <dbReference type="NCBI Taxonomy" id="2562682"/>
    <lineage>
        <taxon>Bacteria</taxon>
        <taxon>Pseudomonadati</taxon>
        <taxon>Pseudomonadota</taxon>
        <taxon>Gammaproteobacteria</taxon>
        <taxon>Cellvibrionales</taxon>
        <taxon>Halieaceae</taxon>
        <taxon>Mangrovimicrobium</taxon>
    </lineage>
</organism>
<dbReference type="PRINTS" id="PR00455">
    <property type="entry name" value="HTHTETR"/>
</dbReference>
<dbReference type="AlphaFoldDB" id="A0A4Z0LUQ0"/>
<protein>
    <submittedName>
        <fullName evidence="6">TetR/AcrR family transcriptional regulator</fullName>
    </submittedName>
</protein>
<sequence>MARLLESAQEEFSRAGYDGATTAAIARRAEITEAQLFRYFESKAALFRAAVFEPLNERFAAFNARQLSSGEPAEDMRAGAEQYIGELQQFIRDNAPLLQALLVAEATSAGDIQSLSDIDALGGYFDIGAAVMKRRIDGRARVAPELMVRVSFAAVLANVLFRDWLFPAGMASDARFNAAVVDFILDGINANPTAGNPQE</sequence>
<accession>A0A4Z0LUQ0</accession>
<dbReference type="PROSITE" id="PS50977">
    <property type="entry name" value="HTH_TETR_2"/>
    <property type="match status" value="1"/>
</dbReference>
<dbReference type="InterPro" id="IPR050109">
    <property type="entry name" value="HTH-type_TetR-like_transc_reg"/>
</dbReference>
<dbReference type="Proteomes" id="UP000298050">
    <property type="component" value="Unassembled WGS sequence"/>
</dbReference>
<evidence type="ECO:0000256" key="3">
    <source>
        <dbReference type="ARBA" id="ARBA00023163"/>
    </source>
</evidence>
<dbReference type="PANTHER" id="PTHR30055:SF238">
    <property type="entry name" value="MYCOFACTOCIN BIOSYNTHESIS TRANSCRIPTIONAL REGULATOR MFTR-RELATED"/>
    <property type="match status" value="1"/>
</dbReference>
<dbReference type="GO" id="GO:0003700">
    <property type="term" value="F:DNA-binding transcription factor activity"/>
    <property type="evidence" value="ECO:0007669"/>
    <property type="project" value="TreeGrafter"/>
</dbReference>
<dbReference type="Gene3D" id="1.10.357.10">
    <property type="entry name" value="Tetracycline Repressor, domain 2"/>
    <property type="match status" value="1"/>
</dbReference>